<dbReference type="GO" id="GO:0007005">
    <property type="term" value="P:mitochondrion organization"/>
    <property type="evidence" value="ECO:0007669"/>
    <property type="project" value="TreeGrafter"/>
</dbReference>
<evidence type="ECO:0000313" key="2">
    <source>
        <dbReference type="Proteomes" id="UP001176961"/>
    </source>
</evidence>
<protein>
    <submittedName>
        <fullName evidence="1">Uncharacterized protein</fullName>
    </submittedName>
</protein>
<gene>
    <name evidence="1" type="ORF">CYNAS_LOCUS5648</name>
</gene>
<comment type="caution">
    <text evidence="1">The sequence shown here is derived from an EMBL/GenBank/DDBJ whole genome shotgun (WGS) entry which is preliminary data.</text>
</comment>
<dbReference type="GO" id="GO:0003723">
    <property type="term" value="F:RNA binding"/>
    <property type="evidence" value="ECO:0007669"/>
    <property type="project" value="TreeGrafter"/>
</dbReference>
<dbReference type="InterPro" id="IPR034629">
    <property type="entry name" value="PTCD2"/>
</dbReference>
<keyword evidence="2" id="KW-1185">Reference proteome</keyword>
<dbReference type="AlphaFoldDB" id="A0AA36GIU6"/>
<organism evidence="1 2">
    <name type="scientific">Cylicocyclus nassatus</name>
    <name type="common">Nematode worm</name>
    <dbReference type="NCBI Taxonomy" id="53992"/>
    <lineage>
        <taxon>Eukaryota</taxon>
        <taxon>Metazoa</taxon>
        <taxon>Ecdysozoa</taxon>
        <taxon>Nematoda</taxon>
        <taxon>Chromadorea</taxon>
        <taxon>Rhabditida</taxon>
        <taxon>Rhabditina</taxon>
        <taxon>Rhabditomorpha</taxon>
        <taxon>Strongyloidea</taxon>
        <taxon>Strongylidae</taxon>
        <taxon>Cylicocyclus</taxon>
    </lineage>
</organism>
<proteinExistence type="predicted"/>
<dbReference type="PANTHER" id="PTHR14700">
    <property type="entry name" value="PENTATRICOPEPTIDE REPEAT-CONTAINING PROTEIN 2, MITOCHONDRIAL"/>
    <property type="match status" value="1"/>
</dbReference>
<dbReference type="GO" id="GO:0005739">
    <property type="term" value="C:mitochondrion"/>
    <property type="evidence" value="ECO:0007669"/>
    <property type="project" value="InterPro"/>
</dbReference>
<name>A0AA36GIU6_CYLNA</name>
<dbReference type="EMBL" id="CATQJL010000112">
    <property type="protein sequence ID" value="CAJ0593665.1"/>
    <property type="molecule type" value="Genomic_DNA"/>
</dbReference>
<evidence type="ECO:0000313" key="1">
    <source>
        <dbReference type="EMBL" id="CAJ0593665.1"/>
    </source>
</evidence>
<sequence>MLHTGRQVLTLCVRTASSNSIIPSSTNTVVQVTGKLPRSYKQQSRECELASAFYKEGKPGGLKKLMKIVTKQKEQTEATSRCAAFATALALKLGKVREAHTMLSHITMSPPIIRRNLSISVLVKEGLLDEAIDEMEDCLQEEDAIFNSENSCISDEALDTLCNSIKEREDTQRQMQRFRTLQRVLTAYHRRSTKTLEELLHTPLHMDGSTEESSEHEPAIDLSDKIIAQVPEFLSEEK</sequence>
<accession>A0AA36GIU6</accession>
<dbReference type="Proteomes" id="UP001176961">
    <property type="component" value="Unassembled WGS sequence"/>
</dbReference>
<reference evidence="1" key="1">
    <citation type="submission" date="2023-07" db="EMBL/GenBank/DDBJ databases">
        <authorList>
            <consortium name="CYATHOMIX"/>
        </authorList>
    </citation>
    <scope>NUCLEOTIDE SEQUENCE</scope>
    <source>
        <strain evidence="1">N/A</strain>
    </source>
</reference>
<dbReference type="GO" id="GO:0050684">
    <property type="term" value="P:regulation of mRNA processing"/>
    <property type="evidence" value="ECO:0007669"/>
    <property type="project" value="InterPro"/>
</dbReference>
<dbReference type="PANTHER" id="PTHR14700:SF0">
    <property type="entry name" value="PENTATRICOPEPTIDE REPEAT-CONTAINING PROTEIN 2, MITOCHONDRIAL"/>
    <property type="match status" value="1"/>
</dbReference>